<dbReference type="Proteomes" id="UP000295493">
    <property type="component" value="Unassembled WGS sequence"/>
</dbReference>
<comment type="similarity">
    <text evidence="1">Belongs to the Gfa family.</text>
</comment>
<keyword evidence="3" id="KW-0862">Zinc</keyword>
<evidence type="ECO:0000256" key="4">
    <source>
        <dbReference type="ARBA" id="ARBA00023239"/>
    </source>
</evidence>
<dbReference type="OrthoDB" id="7186766at2"/>
<dbReference type="RefSeq" id="WP_133495385.1">
    <property type="nucleotide sequence ID" value="NZ_BMLU01000005.1"/>
</dbReference>
<organism evidence="6 7">
    <name type="scientific">Stakelama pacifica</name>
    <dbReference type="NCBI Taxonomy" id="517720"/>
    <lineage>
        <taxon>Bacteria</taxon>
        <taxon>Pseudomonadati</taxon>
        <taxon>Pseudomonadota</taxon>
        <taxon>Alphaproteobacteria</taxon>
        <taxon>Sphingomonadales</taxon>
        <taxon>Sphingomonadaceae</taxon>
        <taxon>Stakelama</taxon>
    </lineage>
</organism>
<keyword evidence="7" id="KW-1185">Reference proteome</keyword>
<keyword evidence="4" id="KW-0456">Lyase</keyword>
<dbReference type="EMBL" id="SNWD01000005">
    <property type="protein sequence ID" value="TDN82826.1"/>
    <property type="molecule type" value="Genomic_DNA"/>
</dbReference>
<evidence type="ECO:0000256" key="1">
    <source>
        <dbReference type="ARBA" id="ARBA00005495"/>
    </source>
</evidence>
<dbReference type="InterPro" id="IPR006913">
    <property type="entry name" value="CENP-V/GFA"/>
</dbReference>
<dbReference type="AlphaFoldDB" id="A0A4R6FMM4"/>
<evidence type="ECO:0000313" key="6">
    <source>
        <dbReference type="EMBL" id="TDN82826.1"/>
    </source>
</evidence>
<dbReference type="GO" id="GO:0016846">
    <property type="term" value="F:carbon-sulfur lyase activity"/>
    <property type="evidence" value="ECO:0007669"/>
    <property type="project" value="InterPro"/>
</dbReference>
<gene>
    <name evidence="6" type="ORF">EV664_10522</name>
</gene>
<dbReference type="GO" id="GO:0046872">
    <property type="term" value="F:metal ion binding"/>
    <property type="evidence" value="ECO:0007669"/>
    <property type="project" value="UniProtKB-KW"/>
</dbReference>
<proteinExistence type="inferred from homology"/>
<feature type="domain" description="CENP-V/GFA" evidence="5">
    <location>
        <begin position="3"/>
        <end position="122"/>
    </location>
</feature>
<evidence type="ECO:0000259" key="5">
    <source>
        <dbReference type="PROSITE" id="PS51891"/>
    </source>
</evidence>
<dbReference type="InterPro" id="IPR011057">
    <property type="entry name" value="Mss4-like_sf"/>
</dbReference>
<evidence type="ECO:0000256" key="3">
    <source>
        <dbReference type="ARBA" id="ARBA00022833"/>
    </source>
</evidence>
<dbReference type="SUPFAM" id="SSF51316">
    <property type="entry name" value="Mss4-like"/>
    <property type="match status" value="1"/>
</dbReference>
<dbReference type="Pfam" id="PF04828">
    <property type="entry name" value="GFA"/>
    <property type="match status" value="1"/>
</dbReference>
<evidence type="ECO:0000256" key="2">
    <source>
        <dbReference type="ARBA" id="ARBA00022723"/>
    </source>
</evidence>
<dbReference type="PANTHER" id="PTHR33337">
    <property type="entry name" value="GFA DOMAIN-CONTAINING PROTEIN"/>
    <property type="match status" value="1"/>
</dbReference>
<keyword evidence="2" id="KW-0479">Metal-binding</keyword>
<protein>
    <recommendedName>
        <fullName evidence="5">CENP-V/GFA domain-containing protein</fullName>
    </recommendedName>
</protein>
<accession>A0A4R6FMM4</accession>
<dbReference type="PANTHER" id="PTHR33337:SF33">
    <property type="entry name" value="CENP-V_GFA DOMAIN-CONTAINING PROTEIN"/>
    <property type="match status" value="1"/>
</dbReference>
<name>A0A4R6FMM4_9SPHN</name>
<evidence type="ECO:0000313" key="7">
    <source>
        <dbReference type="Proteomes" id="UP000295493"/>
    </source>
</evidence>
<reference evidence="6 7" key="1">
    <citation type="submission" date="2019-03" db="EMBL/GenBank/DDBJ databases">
        <title>Genomic Encyclopedia of Type Strains, Phase IV (KMG-IV): sequencing the most valuable type-strain genomes for metagenomic binning, comparative biology and taxonomic classification.</title>
        <authorList>
            <person name="Goeker M."/>
        </authorList>
    </citation>
    <scope>NUCLEOTIDE SEQUENCE [LARGE SCALE GENOMIC DNA]</scope>
    <source>
        <strain evidence="6 7">DSM 25059</strain>
    </source>
</reference>
<sequence length="146" mass="15661">MGFEGGCRCGAVRYELEADNLPPTYACHCVDCQTWSGSAFSLHAIVAEDALTISDSGHTFRLPEGQEAMPSEHIGCAACLTRIASRNPALPGFLVLRVGTLDRSSEVAPAMHIWTRQKQPWLTIEEGTPGFEVSPTPQEFAAAIAG</sequence>
<comment type="caution">
    <text evidence="6">The sequence shown here is derived from an EMBL/GenBank/DDBJ whole genome shotgun (WGS) entry which is preliminary data.</text>
</comment>
<dbReference type="Gene3D" id="3.90.1590.10">
    <property type="entry name" value="glutathione-dependent formaldehyde- activating enzyme (gfa)"/>
    <property type="match status" value="1"/>
</dbReference>
<dbReference type="PROSITE" id="PS51891">
    <property type="entry name" value="CENP_V_GFA"/>
    <property type="match status" value="1"/>
</dbReference>